<comment type="similarity">
    <text evidence="2">Belongs to the prenylcysteine oxidase family.</text>
</comment>
<keyword evidence="4 9" id="KW-0732">Signal</keyword>
<dbReference type="PANTHER" id="PTHR15944:SF0">
    <property type="entry name" value="PRENYLCYSTEINE LYASE DOMAIN-CONTAINING PROTEIN"/>
    <property type="match status" value="1"/>
</dbReference>
<keyword evidence="12" id="KW-1185">Reference proteome</keyword>
<evidence type="ECO:0000256" key="1">
    <source>
        <dbReference type="ARBA" id="ARBA00001974"/>
    </source>
</evidence>
<dbReference type="AlphaFoldDB" id="A0A316U2V3"/>
<keyword evidence="7" id="KW-0325">Glycoprotein</keyword>
<evidence type="ECO:0000256" key="6">
    <source>
        <dbReference type="ARBA" id="ARBA00023002"/>
    </source>
</evidence>
<evidence type="ECO:0000256" key="3">
    <source>
        <dbReference type="ARBA" id="ARBA00022630"/>
    </source>
</evidence>
<evidence type="ECO:0000256" key="9">
    <source>
        <dbReference type="SAM" id="SignalP"/>
    </source>
</evidence>
<evidence type="ECO:0000256" key="4">
    <source>
        <dbReference type="ARBA" id="ARBA00022729"/>
    </source>
</evidence>
<dbReference type="InterPro" id="IPR036188">
    <property type="entry name" value="FAD/NAD-bd_sf"/>
</dbReference>
<dbReference type="Pfam" id="PF07156">
    <property type="entry name" value="Prenylcys_lyase"/>
    <property type="match status" value="1"/>
</dbReference>
<feature type="region of interest" description="Disordered" evidence="8">
    <location>
        <begin position="28"/>
        <end position="50"/>
    </location>
</feature>
<dbReference type="PANTHER" id="PTHR15944">
    <property type="entry name" value="FARNESYLCYSTEINE LYASE"/>
    <property type="match status" value="1"/>
</dbReference>
<organism evidence="11 12">
    <name type="scientific">Pseudomicrostroma glucosiphilum</name>
    <dbReference type="NCBI Taxonomy" id="1684307"/>
    <lineage>
        <taxon>Eukaryota</taxon>
        <taxon>Fungi</taxon>
        <taxon>Dikarya</taxon>
        <taxon>Basidiomycota</taxon>
        <taxon>Ustilaginomycotina</taxon>
        <taxon>Exobasidiomycetes</taxon>
        <taxon>Microstromatales</taxon>
        <taxon>Microstromatales incertae sedis</taxon>
        <taxon>Pseudomicrostroma</taxon>
    </lineage>
</organism>
<feature type="chain" id="PRO_5016300498" description="Prenylcysteine lyase domain-containing protein" evidence="9">
    <location>
        <begin position="21"/>
        <end position="599"/>
    </location>
</feature>
<proteinExistence type="inferred from homology"/>
<evidence type="ECO:0000313" key="12">
    <source>
        <dbReference type="Proteomes" id="UP000245942"/>
    </source>
</evidence>
<dbReference type="EMBL" id="KZ819334">
    <property type="protein sequence ID" value="PWN18821.1"/>
    <property type="molecule type" value="Genomic_DNA"/>
</dbReference>
<sequence length="599" mass="65417">MRSIGLFGCWLLAASQLASANTNPERQTVFSAPHGSTSSSSASSGPRKIAIIGSGPSGASAAYWLSRAQQKLDELGRAEEGFELHLYEREERIGGRVKVTYPFDDEEHYEAVELGASIFAEVNKNMERAAKTFRLPMTAHLGEEDSLTGVWDGQQFVLDDLGGSWWSSARLFWRYGYSPITTKNLVTELKDKFLRLYDPAFLHRPKSANTTESGYPWGSIEKMAKHLNLSDSASADAQSWFYGKGVSQLFTQELIEAASRVNYGQNTDSIHALGAGVSLAASGATGIKGGNHRVFEEMIARSDARVHLGEHGEVTGLVKYDSKELFQAFAAGQLPGVSESEVTASKDGSTKWWVGTAAGGGGLFDAVFIGTPWHAGGITLLNTEATIPVNKYVHLYVTLLATNASHPSAQYFGRTQGSDVPKAILTTYEAVRKADAPAKPKVDKKWYHFGHFGSETIAAKRPELEFTSLTYMSTLPARSSSAAQDHLVKIFSLQPLSDEKLDELIGADTIGWVYRQEWDAYPELHPTTVFPPITPDEGLYYMNAMEPLISTMETSTVSSRNAVALALEKWLGLDFVIGTECDFSTADEESWDGWGCHSG</sequence>
<evidence type="ECO:0000259" key="10">
    <source>
        <dbReference type="Pfam" id="PF07156"/>
    </source>
</evidence>
<evidence type="ECO:0000313" key="11">
    <source>
        <dbReference type="EMBL" id="PWN18821.1"/>
    </source>
</evidence>
<dbReference type="Gene3D" id="3.50.50.60">
    <property type="entry name" value="FAD/NAD(P)-binding domain"/>
    <property type="match status" value="1"/>
</dbReference>
<evidence type="ECO:0000256" key="2">
    <source>
        <dbReference type="ARBA" id="ARBA00009967"/>
    </source>
</evidence>
<evidence type="ECO:0000256" key="8">
    <source>
        <dbReference type="SAM" id="MobiDB-lite"/>
    </source>
</evidence>
<dbReference type="GO" id="GO:0030328">
    <property type="term" value="P:prenylcysteine catabolic process"/>
    <property type="evidence" value="ECO:0007669"/>
    <property type="project" value="InterPro"/>
</dbReference>
<dbReference type="InterPro" id="IPR017046">
    <property type="entry name" value="Prenylcysteine_Oxase1"/>
</dbReference>
<keyword evidence="5" id="KW-0274">FAD</keyword>
<dbReference type="STRING" id="1684307.A0A316U2V3"/>
<dbReference type="OrthoDB" id="437369at2759"/>
<dbReference type="GO" id="GO:0030327">
    <property type="term" value="P:prenylated protein catabolic process"/>
    <property type="evidence" value="ECO:0007669"/>
    <property type="project" value="TreeGrafter"/>
</dbReference>
<reference evidence="11 12" key="1">
    <citation type="journal article" date="2018" name="Mol. Biol. Evol.">
        <title>Broad Genomic Sampling Reveals a Smut Pathogenic Ancestry of the Fungal Clade Ustilaginomycotina.</title>
        <authorList>
            <person name="Kijpornyongpan T."/>
            <person name="Mondo S.J."/>
            <person name="Barry K."/>
            <person name="Sandor L."/>
            <person name="Lee J."/>
            <person name="Lipzen A."/>
            <person name="Pangilinan J."/>
            <person name="LaButti K."/>
            <person name="Hainaut M."/>
            <person name="Henrissat B."/>
            <person name="Grigoriev I.V."/>
            <person name="Spatafora J.W."/>
            <person name="Aime M.C."/>
        </authorList>
    </citation>
    <scope>NUCLEOTIDE SEQUENCE [LARGE SCALE GENOMIC DNA]</scope>
    <source>
        <strain evidence="11 12">MCA 4718</strain>
    </source>
</reference>
<dbReference type="GO" id="GO:0001735">
    <property type="term" value="F:prenylcysteine oxidase activity"/>
    <property type="evidence" value="ECO:0007669"/>
    <property type="project" value="InterPro"/>
</dbReference>
<name>A0A316U2V3_9BASI</name>
<keyword evidence="6" id="KW-0560">Oxidoreductase</keyword>
<accession>A0A316U2V3</accession>
<feature type="compositionally biased region" description="Low complexity" evidence="8">
    <location>
        <begin position="31"/>
        <end position="46"/>
    </location>
</feature>
<dbReference type="RefSeq" id="XP_025345981.1">
    <property type="nucleotide sequence ID" value="XM_025490726.1"/>
</dbReference>
<dbReference type="Proteomes" id="UP000245942">
    <property type="component" value="Unassembled WGS sequence"/>
</dbReference>
<dbReference type="InterPro" id="IPR010795">
    <property type="entry name" value="Prenylcys_lyase"/>
</dbReference>
<protein>
    <recommendedName>
        <fullName evidence="10">Prenylcysteine lyase domain-containing protein</fullName>
    </recommendedName>
</protein>
<keyword evidence="3" id="KW-0285">Flavoprotein</keyword>
<dbReference type="GeneID" id="37012460"/>
<comment type="cofactor">
    <cofactor evidence="1">
        <name>FAD</name>
        <dbReference type="ChEBI" id="CHEBI:57692"/>
    </cofactor>
</comment>
<gene>
    <name evidence="11" type="ORF">BCV69DRAFT_262887</name>
</gene>
<evidence type="ECO:0000256" key="5">
    <source>
        <dbReference type="ARBA" id="ARBA00022827"/>
    </source>
</evidence>
<evidence type="ECO:0000256" key="7">
    <source>
        <dbReference type="ARBA" id="ARBA00023180"/>
    </source>
</evidence>
<dbReference type="SUPFAM" id="SSF51905">
    <property type="entry name" value="FAD/NAD(P)-binding domain"/>
    <property type="match status" value="1"/>
</dbReference>
<feature type="signal peptide" evidence="9">
    <location>
        <begin position="1"/>
        <end position="20"/>
    </location>
</feature>
<dbReference type="Pfam" id="PF13450">
    <property type="entry name" value="NAD_binding_8"/>
    <property type="match status" value="1"/>
</dbReference>
<feature type="domain" description="Prenylcysteine lyase" evidence="10">
    <location>
        <begin position="164"/>
        <end position="570"/>
    </location>
</feature>